<dbReference type="VEuPathDB" id="FungiDB:YALI1_F36033g"/>
<dbReference type="KEGG" id="yli:2908860"/>
<dbReference type="RefSeq" id="XP_505985.3">
    <property type="nucleotide sequence ID" value="XM_505985.3"/>
</dbReference>
<gene>
    <name evidence="2" type="ORF">YALI1_F36033g</name>
</gene>
<feature type="chain" id="PRO_5009110665" evidence="1">
    <location>
        <begin position="20"/>
        <end position="142"/>
    </location>
</feature>
<reference evidence="2 3" key="1">
    <citation type="journal article" date="2016" name="PLoS ONE">
        <title>Sequence Assembly of Yarrowia lipolytica Strain W29/CLIB89 Shows Transposable Element Diversity.</title>
        <authorList>
            <person name="Magnan C."/>
            <person name="Yu J."/>
            <person name="Chang I."/>
            <person name="Jahn E."/>
            <person name="Kanomata Y."/>
            <person name="Wu J."/>
            <person name="Zeller M."/>
            <person name="Oakes M."/>
            <person name="Baldi P."/>
            <person name="Sandmeyer S."/>
        </authorList>
    </citation>
    <scope>NUCLEOTIDE SEQUENCE [LARGE SCALE GENOMIC DNA]</scope>
    <source>
        <strain evidence="3">CLIB89(W29)</strain>
    </source>
</reference>
<dbReference type="GeneID" id="2908860"/>
<evidence type="ECO:0000313" key="3">
    <source>
        <dbReference type="Proteomes" id="UP000182444"/>
    </source>
</evidence>
<proteinExistence type="predicted"/>
<dbReference type="EMBL" id="CP017558">
    <property type="protein sequence ID" value="AOW07830.1"/>
    <property type="molecule type" value="Genomic_DNA"/>
</dbReference>
<protein>
    <submittedName>
        <fullName evidence="2">Uncharacterized protein</fullName>
    </submittedName>
</protein>
<dbReference type="Proteomes" id="UP000182444">
    <property type="component" value="Chromosome 1F"/>
</dbReference>
<name>A0A1D8NQB9_YARLL</name>
<evidence type="ECO:0000313" key="2">
    <source>
        <dbReference type="EMBL" id="AOW07830.1"/>
    </source>
</evidence>
<keyword evidence="1" id="KW-0732">Signal</keyword>
<feature type="signal peptide" evidence="1">
    <location>
        <begin position="1"/>
        <end position="19"/>
    </location>
</feature>
<organism evidence="2 3">
    <name type="scientific">Yarrowia lipolytica</name>
    <name type="common">Candida lipolytica</name>
    <dbReference type="NCBI Taxonomy" id="4952"/>
    <lineage>
        <taxon>Eukaryota</taxon>
        <taxon>Fungi</taxon>
        <taxon>Dikarya</taxon>
        <taxon>Ascomycota</taxon>
        <taxon>Saccharomycotina</taxon>
        <taxon>Dipodascomycetes</taxon>
        <taxon>Dipodascales</taxon>
        <taxon>Dipodascales incertae sedis</taxon>
        <taxon>Yarrowia</taxon>
    </lineage>
</organism>
<evidence type="ECO:0000256" key="1">
    <source>
        <dbReference type="SAM" id="SignalP"/>
    </source>
</evidence>
<accession>A0A1D8NQB9</accession>
<dbReference type="AlphaFoldDB" id="A0A1D8NQB9"/>
<sequence>MVAIKYSLAASILAASAMAAPALEERRRPDHGFFGVERAKSPRVESLGWKGRNFQGWILGWKGRSLQGWILGWKGRSLQGWILGWKGRSLQGWILGWIQGGNQLLGWPGQCCSRRPNHQDHSGLQCRHFRCCLPCRLFDTSR</sequence>